<dbReference type="AlphaFoldDB" id="A0A9P7ZKV0"/>
<evidence type="ECO:0000313" key="2">
    <source>
        <dbReference type="Proteomes" id="UP000887229"/>
    </source>
</evidence>
<dbReference type="GeneID" id="70288454"/>
<reference evidence="1" key="1">
    <citation type="journal article" date="2021" name="IMA Fungus">
        <title>Genomic characterization of three marine fungi, including Emericellopsis atlantica sp. nov. with signatures of a generalist lifestyle and marine biomass degradation.</title>
        <authorList>
            <person name="Hagestad O.C."/>
            <person name="Hou L."/>
            <person name="Andersen J.H."/>
            <person name="Hansen E.H."/>
            <person name="Altermark B."/>
            <person name="Li C."/>
            <person name="Kuhnert E."/>
            <person name="Cox R.J."/>
            <person name="Crous P.W."/>
            <person name="Spatafora J.W."/>
            <person name="Lail K."/>
            <person name="Amirebrahimi M."/>
            <person name="Lipzen A."/>
            <person name="Pangilinan J."/>
            <person name="Andreopoulos W."/>
            <person name="Hayes R.D."/>
            <person name="Ng V."/>
            <person name="Grigoriev I.V."/>
            <person name="Jackson S.A."/>
            <person name="Sutton T.D.S."/>
            <person name="Dobson A.D.W."/>
            <person name="Rama T."/>
        </authorList>
    </citation>
    <scope>NUCLEOTIDE SEQUENCE</scope>
    <source>
        <strain evidence="1">TS7</strain>
    </source>
</reference>
<accession>A0A9P7ZKV0</accession>
<dbReference type="RefSeq" id="XP_046117720.1">
    <property type="nucleotide sequence ID" value="XM_046257551.1"/>
</dbReference>
<name>A0A9P7ZKV0_9HYPO</name>
<proteinExistence type="predicted"/>
<dbReference type="Proteomes" id="UP000887229">
    <property type="component" value="Unassembled WGS sequence"/>
</dbReference>
<sequence length="222" mass="23449">MDGKTLPCGGRGKSRAGVMVLTSSVDNPPQVWGHRRRRCIQGLYRQAALIPGTSTWTAAVKPPQGGVVRLRHLLGPLSQAPGATQGRASTAGALHWEMPQGPQVGCGCGCKWWYVHLMTARRTNIQSIHSRMGWTDCLWIERCPSCPSQRPVCLAANVSSPPEPEPSSTLVCTSTSASMTRAVGSQTAAAAVVAAVAAQSSPVQSSLRAQHPSLRPPIALSV</sequence>
<dbReference type="EMBL" id="MU251256">
    <property type="protein sequence ID" value="KAG9253796.1"/>
    <property type="molecule type" value="Genomic_DNA"/>
</dbReference>
<keyword evidence="2" id="KW-1185">Reference proteome</keyword>
<protein>
    <submittedName>
        <fullName evidence="1">Uncharacterized protein</fullName>
    </submittedName>
</protein>
<gene>
    <name evidence="1" type="ORF">F5Z01DRAFT_128754</name>
</gene>
<comment type="caution">
    <text evidence="1">The sequence shown here is derived from an EMBL/GenBank/DDBJ whole genome shotgun (WGS) entry which is preliminary data.</text>
</comment>
<evidence type="ECO:0000313" key="1">
    <source>
        <dbReference type="EMBL" id="KAG9253796.1"/>
    </source>
</evidence>
<organism evidence="1 2">
    <name type="scientific">Emericellopsis atlantica</name>
    <dbReference type="NCBI Taxonomy" id="2614577"/>
    <lineage>
        <taxon>Eukaryota</taxon>
        <taxon>Fungi</taxon>
        <taxon>Dikarya</taxon>
        <taxon>Ascomycota</taxon>
        <taxon>Pezizomycotina</taxon>
        <taxon>Sordariomycetes</taxon>
        <taxon>Hypocreomycetidae</taxon>
        <taxon>Hypocreales</taxon>
        <taxon>Bionectriaceae</taxon>
        <taxon>Emericellopsis</taxon>
    </lineage>
</organism>